<evidence type="ECO:0000256" key="1">
    <source>
        <dbReference type="ARBA" id="ARBA00023002"/>
    </source>
</evidence>
<dbReference type="Gene3D" id="3.40.50.720">
    <property type="entry name" value="NAD(P)-binding Rossmann-like Domain"/>
    <property type="match status" value="1"/>
</dbReference>
<reference evidence="4 5" key="1">
    <citation type="submission" date="2021-03" db="EMBL/GenBank/DDBJ databases">
        <title>Sequencing the genomes of 1000 actinobacteria strains.</title>
        <authorList>
            <person name="Klenk H.-P."/>
        </authorList>
    </citation>
    <scope>NUCLEOTIDE SEQUENCE [LARGE SCALE GENOMIC DNA]</scope>
    <source>
        <strain evidence="4 5">DSM 12936</strain>
    </source>
</reference>
<dbReference type="RefSeq" id="WP_210054108.1">
    <property type="nucleotide sequence ID" value="NZ_JAGIOB010000001.1"/>
</dbReference>
<dbReference type="InterPro" id="IPR051267">
    <property type="entry name" value="STEAP_metalloreductase"/>
</dbReference>
<evidence type="ECO:0000313" key="5">
    <source>
        <dbReference type="Proteomes" id="UP000758168"/>
    </source>
</evidence>
<dbReference type="Pfam" id="PF03807">
    <property type="entry name" value="F420_oxidored"/>
    <property type="match status" value="1"/>
</dbReference>
<dbReference type="InterPro" id="IPR028939">
    <property type="entry name" value="P5C_Rdtase_cat_N"/>
</dbReference>
<proteinExistence type="predicted"/>
<sequence>MSNSDLTGAEPTPVPPTPTADDGTASRTLGLVGAGHIGSALARAATAHGWSVVVSNSRGPETLVDLVAELGDGARAATAAEAAAAGDLVVVTVPLHAIGDLPLAGLAGRTVVDTNNYYPQRDGHVEALDQQRTTSSQLLADLVPDAHVVKAFNHIEALKILGDAAPAGTPGRRALVVAGDDAAARAEVAAFVDEIGFDALEVDALAETWRIEPGTPGYGPRLTRDELAAALAEAVRPDPA</sequence>
<dbReference type="Proteomes" id="UP000758168">
    <property type="component" value="Unassembled WGS sequence"/>
</dbReference>
<keyword evidence="5" id="KW-1185">Reference proteome</keyword>
<organism evidence="4 5">
    <name type="scientific">Microlunatus capsulatus</name>
    <dbReference type="NCBI Taxonomy" id="99117"/>
    <lineage>
        <taxon>Bacteria</taxon>
        <taxon>Bacillati</taxon>
        <taxon>Actinomycetota</taxon>
        <taxon>Actinomycetes</taxon>
        <taxon>Propionibacteriales</taxon>
        <taxon>Propionibacteriaceae</taxon>
        <taxon>Microlunatus</taxon>
    </lineage>
</organism>
<dbReference type="EMBL" id="JAGIOB010000001">
    <property type="protein sequence ID" value="MBP2416413.1"/>
    <property type="molecule type" value="Genomic_DNA"/>
</dbReference>
<evidence type="ECO:0000256" key="2">
    <source>
        <dbReference type="SAM" id="MobiDB-lite"/>
    </source>
</evidence>
<dbReference type="SUPFAM" id="SSF51735">
    <property type="entry name" value="NAD(P)-binding Rossmann-fold domains"/>
    <property type="match status" value="1"/>
</dbReference>
<evidence type="ECO:0000313" key="4">
    <source>
        <dbReference type="EMBL" id="MBP2416413.1"/>
    </source>
</evidence>
<feature type="region of interest" description="Disordered" evidence="2">
    <location>
        <begin position="1"/>
        <end position="26"/>
    </location>
</feature>
<dbReference type="PANTHER" id="PTHR14239">
    <property type="entry name" value="DUDULIN-RELATED"/>
    <property type="match status" value="1"/>
</dbReference>
<name>A0ABS4Z848_9ACTN</name>
<comment type="caution">
    <text evidence="4">The sequence shown here is derived from an EMBL/GenBank/DDBJ whole genome shotgun (WGS) entry which is preliminary data.</text>
</comment>
<accession>A0ABS4Z848</accession>
<dbReference type="PANTHER" id="PTHR14239:SF10">
    <property type="entry name" value="REDUCTASE"/>
    <property type="match status" value="1"/>
</dbReference>
<evidence type="ECO:0000259" key="3">
    <source>
        <dbReference type="Pfam" id="PF03807"/>
    </source>
</evidence>
<feature type="domain" description="Pyrroline-5-carboxylate reductase catalytic N-terminal" evidence="3">
    <location>
        <begin position="29"/>
        <end position="117"/>
    </location>
</feature>
<gene>
    <name evidence="4" type="ORF">JOF54_001335</name>
</gene>
<protein>
    <submittedName>
        <fullName evidence="4">Dinucleotide-binding enzyme</fullName>
    </submittedName>
</protein>
<keyword evidence="1" id="KW-0560">Oxidoreductase</keyword>
<dbReference type="InterPro" id="IPR036291">
    <property type="entry name" value="NAD(P)-bd_dom_sf"/>
</dbReference>